<dbReference type="Gene3D" id="2.160.20.80">
    <property type="entry name" value="E3 ubiquitin-protein ligase SopA"/>
    <property type="match status" value="1"/>
</dbReference>
<dbReference type="OrthoDB" id="1677243at2"/>
<sequence length="356" mass="40788">MKDVVAAFQAEHYVPLAGKLLADTLRDLAKEAAAAPCVAAVESAMENAARRQQEAGLPPAAYLSISVLYTAMYFGEPKLRLDFYSSEWPVTDPFYSEYIDAAWLFVHWRFHEDALTEAAKNQRTWVRSAHLESLRWQSVRLLAYGLYTKLKYWLQDLAASPALGALRREDEFYILFGEYQDWQGAVFALLPPIDIFNCSTDDSLRFRTYEKCRYSKKKINQLDLSVSRFQDCTFEDCTFDDVDLRDVTFANCRFARTVFTQVRLSGALFLDTRLSEVEFRDVLAESLRRDNERNDVYRNLEFASCTMEAVRLTNCRFPGALLTDSLLTEMEIEGGDYTDSDFQELAAVQTTEGGEK</sequence>
<organism evidence="2 3">
    <name type="scientific">Pelosinus fermentans JBW45</name>
    <dbReference type="NCBI Taxonomy" id="1192197"/>
    <lineage>
        <taxon>Bacteria</taxon>
        <taxon>Bacillati</taxon>
        <taxon>Bacillota</taxon>
        <taxon>Negativicutes</taxon>
        <taxon>Selenomonadales</taxon>
        <taxon>Sporomusaceae</taxon>
        <taxon>Pelosinus</taxon>
    </lineage>
</organism>
<dbReference type="Pfam" id="PF23894">
    <property type="entry name" value="LD_SV2"/>
    <property type="match status" value="1"/>
</dbReference>
<dbReference type="STRING" id="1192197.JBW_04162"/>
<reference evidence="2 3" key="1">
    <citation type="journal article" date="2015" name="Genome Announc.">
        <title>Complete Genome Sequence of Pelosinus fermentans JBW45, a Member of a Remarkably Competitive Group of Negativicutes in the Firmicutes Phylum.</title>
        <authorList>
            <person name="De Leon K.B."/>
            <person name="Utturkar S.M."/>
            <person name="Camilleri L.B."/>
            <person name="Elias D.A."/>
            <person name="Arkin A.P."/>
            <person name="Fields M.W."/>
            <person name="Brown S.D."/>
            <person name="Wall J.D."/>
        </authorList>
    </citation>
    <scope>NUCLEOTIDE SEQUENCE [LARGE SCALE GENOMIC DNA]</scope>
    <source>
        <strain evidence="2 3">JBW45</strain>
    </source>
</reference>
<name>I8TPS5_9FIRM</name>
<accession>I8TPS5</accession>
<evidence type="ECO:0000313" key="3">
    <source>
        <dbReference type="Proteomes" id="UP000005361"/>
    </source>
</evidence>
<dbReference type="SUPFAM" id="SSF141571">
    <property type="entry name" value="Pentapeptide repeat-like"/>
    <property type="match status" value="1"/>
</dbReference>
<dbReference type="KEGG" id="pft:JBW_04162"/>
<dbReference type="RefSeq" id="WP_007960387.1">
    <property type="nucleotide sequence ID" value="NZ_CP010978.1"/>
</dbReference>
<protein>
    <recommendedName>
        <fullName evidence="1">SV2A/B/C luminal domain-containing protein</fullName>
    </recommendedName>
</protein>
<feature type="domain" description="SV2A/B/C luminal" evidence="1">
    <location>
        <begin position="203"/>
        <end position="279"/>
    </location>
</feature>
<dbReference type="HOGENOM" id="CLU_778132_0_0_9"/>
<dbReference type="AlphaFoldDB" id="I8TPS5"/>
<reference evidence="3" key="2">
    <citation type="submission" date="2015-02" db="EMBL/GenBank/DDBJ databases">
        <title>Complete Genome Sequence of Pelosinus fermentans JBW45.</title>
        <authorList>
            <person name="De Leon K.B."/>
            <person name="Utturkar S.M."/>
            <person name="Camilleri L.B."/>
            <person name="Arkin A.P."/>
            <person name="Fields M.W."/>
            <person name="Brown S.D."/>
            <person name="Wall J.D."/>
        </authorList>
    </citation>
    <scope>NUCLEOTIDE SEQUENCE [LARGE SCALE GENOMIC DNA]</scope>
    <source>
        <strain evidence="3">JBW45</strain>
    </source>
</reference>
<evidence type="ECO:0000259" key="1">
    <source>
        <dbReference type="Pfam" id="PF23894"/>
    </source>
</evidence>
<dbReference type="Proteomes" id="UP000005361">
    <property type="component" value="Chromosome"/>
</dbReference>
<dbReference type="InterPro" id="IPR055415">
    <property type="entry name" value="LD_SV2"/>
</dbReference>
<dbReference type="EMBL" id="CP010978">
    <property type="protein sequence ID" value="AJQ29493.1"/>
    <property type="molecule type" value="Genomic_DNA"/>
</dbReference>
<evidence type="ECO:0000313" key="2">
    <source>
        <dbReference type="EMBL" id="AJQ29493.1"/>
    </source>
</evidence>
<proteinExistence type="predicted"/>
<gene>
    <name evidence="2" type="ORF">JBW_04162</name>
</gene>